<reference evidence="23" key="1">
    <citation type="submission" date="2015-04" db="EMBL/GenBank/DDBJ databases">
        <title>The genome sequence of the plant pathogenic Rhizarian Plasmodiophora brassicae reveals insights in its biotrophic life cycle and the origin of chitin synthesis.</title>
        <authorList>
            <person name="Schwelm A."/>
            <person name="Fogelqvist J."/>
            <person name="Knaust A."/>
            <person name="Julke S."/>
            <person name="Lilja T."/>
            <person name="Dhandapani V."/>
            <person name="Bonilla-Rosso G."/>
            <person name="Karlsson M."/>
            <person name="Shevchenko A."/>
            <person name="Choi S.R."/>
            <person name="Kim H.G."/>
            <person name="Park J.Y."/>
            <person name="Lim Y.P."/>
            <person name="Ludwig-Muller J."/>
            <person name="Dixelius C."/>
        </authorList>
    </citation>
    <scope>NUCLEOTIDE SEQUENCE</scope>
    <source>
        <tissue evidence="23">Potato root galls</tissue>
    </source>
</reference>
<dbReference type="EMBL" id="HACM01001447">
    <property type="protein sequence ID" value="CRZ01889.1"/>
    <property type="molecule type" value="Transcribed_RNA"/>
</dbReference>
<comment type="cofactor">
    <cofactor evidence="1">
        <name>[4Fe-4S] cluster</name>
        <dbReference type="ChEBI" id="CHEBI:49883"/>
    </cofactor>
</comment>
<dbReference type="GO" id="GO:0046872">
    <property type="term" value="F:metal ion binding"/>
    <property type="evidence" value="ECO:0007669"/>
    <property type="project" value="UniProtKB-UniRule"/>
</dbReference>
<keyword evidence="13 20" id="KW-0408">Iron</keyword>
<dbReference type="GO" id="GO:0016887">
    <property type="term" value="F:ATP hydrolysis activity"/>
    <property type="evidence" value="ECO:0007669"/>
    <property type="project" value="RHEA"/>
</dbReference>
<accession>A0A0H5R231</accession>
<dbReference type="GO" id="GO:0017116">
    <property type="term" value="F:single-stranded DNA helicase activity"/>
    <property type="evidence" value="ECO:0007669"/>
    <property type="project" value="UniProtKB-UniRule"/>
</dbReference>
<dbReference type="GO" id="GO:0071932">
    <property type="term" value="P:replication fork reversal"/>
    <property type="evidence" value="ECO:0007669"/>
    <property type="project" value="TreeGrafter"/>
</dbReference>
<dbReference type="AlphaFoldDB" id="A0A0H5R231"/>
<evidence type="ECO:0000256" key="5">
    <source>
        <dbReference type="ARBA" id="ARBA00022722"/>
    </source>
</evidence>
<dbReference type="CDD" id="cd18808">
    <property type="entry name" value="SF1_C_Upf1"/>
    <property type="match status" value="1"/>
</dbReference>
<feature type="domain" description="DNA2/NAM7 helicase helicase" evidence="21">
    <location>
        <begin position="8"/>
        <end position="49"/>
    </location>
</feature>
<evidence type="ECO:0000313" key="23">
    <source>
        <dbReference type="EMBL" id="CRZ01889.1"/>
    </source>
</evidence>
<evidence type="ECO:0000256" key="4">
    <source>
        <dbReference type="ARBA" id="ARBA00022705"/>
    </source>
</evidence>
<evidence type="ECO:0000256" key="1">
    <source>
        <dbReference type="ARBA" id="ARBA00001966"/>
    </source>
</evidence>
<proteinExistence type="inferred from homology"/>
<feature type="domain" description="DNA2/NAM7 helicase-like C-terminal" evidence="22">
    <location>
        <begin position="58"/>
        <end position="269"/>
    </location>
</feature>
<dbReference type="Pfam" id="PF13086">
    <property type="entry name" value="AAA_11"/>
    <property type="match status" value="1"/>
</dbReference>
<evidence type="ECO:0000256" key="14">
    <source>
        <dbReference type="ARBA" id="ARBA00023014"/>
    </source>
</evidence>
<dbReference type="PANTHER" id="PTHR10887">
    <property type="entry name" value="DNA2/NAM7 HELICASE FAMILY"/>
    <property type="match status" value="1"/>
</dbReference>
<dbReference type="GO" id="GO:0005524">
    <property type="term" value="F:ATP binding"/>
    <property type="evidence" value="ECO:0007669"/>
    <property type="project" value="UniProtKB-UniRule"/>
</dbReference>
<comment type="similarity">
    <text evidence="2 20">Belongs to the DNA2/NAM7 helicase family.</text>
</comment>
<evidence type="ECO:0000256" key="3">
    <source>
        <dbReference type="ARBA" id="ARBA00022485"/>
    </source>
</evidence>
<dbReference type="GO" id="GO:0005737">
    <property type="term" value="C:cytoplasm"/>
    <property type="evidence" value="ECO:0007669"/>
    <property type="project" value="TreeGrafter"/>
</dbReference>
<keyword evidence="9 20" id="KW-0227">DNA damage</keyword>
<dbReference type="InterPro" id="IPR041677">
    <property type="entry name" value="DNA2/NAM7_AAA_11"/>
</dbReference>
<evidence type="ECO:0000259" key="21">
    <source>
        <dbReference type="Pfam" id="PF13086"/>
    </source>
</evidence>
<evidence type="ECO:0000256" key="7">
    <source>
        <dbReference type="ARBA" id="ARBA00022741"/>
    </source>
</evidence>
<keyword evidence="8" id="KW-0255">Endonuclease</keyword>
<evidence type="ECO:0000256" key="17">
    <source>
        <dbReference type="ARBA" id="ARBA00023242"/>
    </source>
</evidence>
<evidence type="ECO:0000256" key="13">
    <source>
        <dbReference type="ARBA" id="ARBA00023004"/>
    </source>
</evidence>
<keyword evidence="4 20" id="KW-0235">DNA replication</keyword>
<keyword evidence="17 20" id="KW-0539">Nucleus</keyword>
<evidence type="ECO:0000256" key="16">
    <source>
        <dbReference type="ARBA" id="ARBA00023204"/>
    </source>
</evidence>
<dbReference type="InterPro" id="IPR045055">
    <property type="entry name" value="DNA2/NAM7-like"/>
</dbReference>
<evidence type="ECO:0000256" key="11">
    <source>
        <dbReference type="ARBA" id="ARBA00022806"/>
    </source>
</evidence>
<dbReference type="InterPro" id="IPR047187">
    <property type="entry name" value="SF1_C_Upf1"/>
</dbReference>
<dbReference type="EC" id="3.6.4.12" evidence="20"/>
<keyword evidence="3 20" id="KW-0004">4Fe-4S</keyword>
<organism evidence="23">
    <name type="scientific">Spongospora subterranea</name>
    <dbReference type="NCBI Taxonomy" id="70186"/>
    <lineage>
        <taxon>Eukaryota</taxon>
        <taxon>Sar</taxon>
        <taxon>Rhizaria</taxon>
        <taxon>Endomyxa</taxon>
        <taxon>Phytomyxea</taxon>
        <taxon>Plasmodiophorida</taxon>
        <taxon>Plasmodiophoridae</taxon>
        <taxon>Spongospora</taxon>
    </lineage>
</organism>
<keyword evidence="14 20" id="KW-0411">Iron-sulfur</keyword>
<dbReference type="SUPFAM" id="SSF52540">
    <property type="entry name" value="P-loop containing nucleoside triphosphate hydrolases"/>
    <property type="match status" value="1"/>
</dbReference>
<dbReference type="FunFam" id="3.40.50.300:FF:000789">
    <property type="entry name" value="DNA replication ATP-dependent helicase/nuclease DNA2"/>
    <property type="match status" value="1"/>
</dbReference>
<evidence type="ECO:0000256" key="10">
    <source>
        <dbReference type="ARBA" id="ARBA00022801"/>
    </source>
</evidence>
<evidence type="ECO:0000256" key="2">
    <source>
        <dbReference type="ARBA" id="ARBA00007913"/>
    </source>
</evidence>
<dbReference type="GO" id="GO:0033567">
    <property type="term" value="P:DNA replication, Okazaki fragment processing"/>
    <property type="evidence" value="ECO:0007669"/>
    <property type="project" value="UniProtKB-UniRule"/>
</dbReference>
<dbReference type="InterPro" id="IPR027417">
    <property type="entry name" value="P-loop_NTPase"/>
</dbReference>
<feature type="non-terminal residue" evidence="23">
    <location>
        <position position="1"/>
    </location>
</feature>
<keyword evidence="5 20" id="KW-0540">Nuclease</keyword>
<dbReference type="GO" id="GO:0051539">
    <property type="term" value="F:4 iron, 4 sulfur cluster binding"/>
    <property type="evidence" value="ECO:0007669"/>
    <property type="project" value="UniProtKB-UniRule"/>
</dbReference>
<keyword evidence="16 20" id="KW-0234">DNA repair</keyword>
<evidence type="ECO:0000256" key="12">
    <source>
        <dbReference type="ARBA" id="ARBA00022840"/>
    </source>
</evidence>
<evidence type="ECO:0000256" key="15">
    <source>
        <dbReference type="ARBA" id="ARBA00023125"/>
    </source>
</evidence>
<sequence>TSLLGGRRFDVVIADESSQATQAVMLLPLQLASRFVLVGDHYQLPPLVKDPFGRESGMDISLFLRLSEAHPQAVSQLYLQYRMSAPILLLCNELVYSYALKCGSEAVANATIVIPNPDKFPSLAEKYVNFPEMDWIKSALELQRKVVFLDTDLIPAPESLRGEQNQFEAEIVIHLLYSLISSGFSPNDIGVISPYRSQIRRIRHLATSLQVELDIDSVDKFQGKDKSCIIISFVRSNDKNRIGEILQDWRRINVAVSRAKHKLILIGSPNTLRESPIMNSLLAVVRREQWMMTLPCGALEAYENIHAFSGGWSQGEMESMGTLRLTGAAELSQSRKEELPSKRAKLDVEIGMEAALIN</sequence>
<comment type="function">
    <text evidence="20">Key enzyme involved in DNA replication and DNA repair. Involved in Okazaki fragments processing by cleaving long flaps that escape FEN1: flaps that are longer than 27 nucleotides are coated by replication protein A complex (RPA), leading to recruit DNA2 which cleaves the flap until it is too short to bind RPA and becomes a substrate for FEN1. Also involved in 5'-end resection of DNA during double-strand break (DSB) repair by mediating the cleavage of 5'-ssDNA.</text>
</comment>
<evidence type="ECO:0000256" key="20">
    <source>
        <dbReference type="RuleBase" id="RU367041"/>
    </source>
</evidence>
<keyword evidence="10 20" id="KW-0378">Hydrolase</keyword>
<keyword evidence="15 20" id="KW-0238">DNA-binding</keyword>
<keyword evidence="18 20" id="KW-0511">Multifunctional enzyme</keyword>
<keyword evidence="20" id="KW-0158">Chromosome</keyword>
<keyword evidence="11 20" id="KW-0347">Helicase</keyword>
<keyword evidence="12 20" id="KW-0067">ATP-binding</keyword>
<dbReference type="PANTHER" id="PTHR10887:SF433">
    <property type="entry name" value="DNA REPLICATION ATP-DEPENDENT HELICASE_NUCLEASE DNA2"/>
    <property type="match status" value="1"/>
</dbReference>
<dbReference type="GO" id="GO:0006281">
    <property type="term" value="P:DNA repair"/>
    <property type="evidence" value="ECO:0007669"/>
    <property type="project" value="UniProtKB-KW"/>
</dbReference>
<comment type="subcellular location">
    <subcellularLocation>
        <location evidence="20">Nucleus</location>
    </subcellularLocation>
    <subcellularLocation>
        <location evidence="20">Chromosome</location>
    </subcellularLocation>
</comment>
<protein>
    <recommendedName>
        <fullName evidence="20">DNA replication ATP-dependent helicase/nuclease</fullName>
        <ecNumber evidence="20">3.1.-.-</ecNumber>
        <ecNumber evidence="20">3.6.4.12</ecNumber>
    </recommendedName>
</protein>
<evidence type="ECO:0000256" key="19">
    <source>
        <dbReference type="ARBA" id="ARBA00047995"/>
    </source>
</evidence>
<evidence type="ECO:0000259" key="22">
    <source>
        <dbReference type="Pfam" id="PF13087"/>
    </source>
</evidence>
<dbReference type="Gene3D" id="3.40.50.300">
    <property type="entry name" value="P-loop containing nucleotide triphosphate hydrolases"/>
    <property type="match status" value="2"/>
</dbReference>
<evidence type="ECO:0000256" key="18">
    <source>
        <dbReference type="ARBA" id="ARBA00023268"/>
    </source>
</evidence>
<name>A0A0H5R231_9EUKA</name>
<evidence type="ECO:0000256" key="8">
    <source>
        <dbReference type="ARBA" id="ARBA00022759"/>
    </source>
</evidence>
<keyword evidence="7 20" id="KW-0547">Nucleotide-binding</keyword>
<dbReference type="GO" id="GO:0005634">
    <property type="term" value="C:nucleus"/>
    <property type="evidence" value="ECO:0007669"/>
    <property type="project" value="UniProtKB-SubCell"/>
</dbReference>
<keyword evidence="6 20" id="KW-0479">Metal-binding</keyword>
<dbReference type="GO" id="GO:0017108">
    <property type="term" value="F:5'-flap endonuclease activity"/>
    <property type="evidence" value="ECO:0007669"/>
    <property type="project" value="UniProtKB-UniRule"/>
</dbReference>
<evidence type="ECO:0000256" key="6">
    <source>
        <dbReference type="ARBA" id="ARBA00022723"/>
    </source>
</evidence>
<evidence type="ECO:0000256" key="9">
    <source>
        <dbReference type="ARBA" id="ARBA00022763"/>
    </source>
</evidence>
<dbReference type="Pfam" id="PF13087">
    <property type="entry name" value="AAA_12"/>
    <property type="match status" value="1"/>
</dbReference>
<dbReference type="InterPro" id="IPR041679">
    <property type="entry name" value="DNA2/NAM7-like_C"/>
</dbReference>
<comment type="catalytic activity">
    <reaction evidence="19 20">
        <text>ATP + H2O = ADP + phosphate + H(+)</text>
        <dbReference type="Rhea" id="RHEA:13065"/>
        <dbReference type="ChEBI" id="CHEBI:15377"/>
        <dbReference type="ChEBI" id="CHEBI:15378"/>
        <dbReference type="ChEBI" id="CHEBI:30616"/>
        <dbReference type="ChEBI" id="CHEBI:43474"/>
        <dbReference type="ChEBI" id="CHEBI:456216"/>
        <dbReference type="EC" id="3.6.4.12"/>
    </reaction>
</comment>
<dbReference type="GO" id="GO:0003677">
    <property type="term" value="F:DNA binding"/>
    <property type="evidence" value="ECO:0007669"/>
    <property type="project" value="UniProtKB-UniRule"/>
</dbReference>
<dbReference type="EC" id="3.1.-.-" evidence="20"/>
<dbReference type="GO" id="GO:0005694">
    <property type="term" value="C:chromosome"/>
    <property type="evidence" value="ECO:0007669"/>
    <property type="project" value="UniProtKB-SubCell"/>
</dbReference>